<gene>
    <name evidence="4" type="ORF">SAMN05216193_11270</name>
</gene>
<dbReference type="InterPro" id="IPR001296">
    <property type="entry name" value="Glyco_trans_1"/>
</dbReference>
<dbReference type="EMBL" id="FNIJ01000012">
    <property type="protein sequence ID" value="SDO51743.1"/>
    <property type="molecule type" value="Genomic_DNA"/>
</dbReference>
<dbReference type="CDD" id="cd03809">
    <property type="entry name" value="GT4_MtfB-like"/>
    <property type="match status" value="1"/>
</dbReference>
<dbReference type="GO" id="GO:0016757">
    <property type="term" value="F:glycosyltransferase activity"/>
    <property type="evidence" value="ECO:0007669"/>
    <property type="project" value="UniProtKB-KW"/>
</dbReference>
<dbReference type="SUPFAM" id="SSF53756">
    <property type="entry name" value="UDP-Glycosyltransferase/glycogen phosphorylase"/>
    <property type="match status" value="1"/>
</dbReference>
<evidence type="ECO:0000259" key="3">
    <source>
        <dbReference type="Pfam" id="PF13439"/>
    </source>
</evidence>
<dbReference type="PANTHER" id="PTHR46401">
    <property type="entry name" value="GLYCOSYLTRANSFERASE WBBK-RELATED"/>
    <property type="match status" value="1"/>
</dbReference>
<evidence type="ECO:0000256" key="1">
    <source>
        <dbReference type="ARBA" id="ARBA00022679"/>
    </source>
</evidence>
<dbReference type="Pfam" id="PF13439">
    <property type="entry name" value="Glyco_transf_4"/>
    <property type="match status" value="1"/>
</dbReference>
<evidence type="ECO:0000313" key="5">
    <source>
        <dbReference type="Proteomes" id="UP000242957"/>
    </source>
</evidence>
<proteinExistence type="predicted"/>
<dbReference type="GO" id="GO:0009103">
    <property type="term" value="P:lipopolysaccharide biosynthetic process"/>
    <property type="evidence" value="ECO:0007669"/>
    <property type="project" value="TreeGrafter"/>
</dbReference>
<dbReference type="PANTHER" id="PTHR46401:SF2">
    <property type="entry name" value="GLYCOSYLTRANSFERASE WBBK-RELATED"/>
    <property type="match status" value="1"/>
</dbReference>
<reference evidence="5" key="1">
    <citation type="submission" date="2016-10" db="EMBL/GenBank/DDBJ databases">
        <authorList>
            <person name="Varghese N."/>
            <person name="Submissions S."/>
        </authorList>
    </citation>
    <scope>NUCLEOTIDE SEQUENCE [LARGE SCALE GENOMIC DNA]</scope>
    <source>
        <strain evidence="5">JCM 21621</strain>
    </source>
</reference>
<dbReference type="OrthoDB" id="9801609at2"/>
<dbReference type="Pfam" id="PF00534">
    <property type="entry name" value="Glycos_transf_1"/>
    <property type="match status" value="1"/>
</dbReference>
<dbReference type="Gene3D" id="3.40.50.2000">
    <property type="entry name" value="Glycogen Phosphorylase B"/>
    <property type="match status" value="2"/>
</dbReference>
<accession>A0A1H0K7H7</accession>
<feature type="domain" description="Glycosyltransferase subfamily 4-like N-terminal" evidence="3">
    <location>
        <begin position="16"/>
        <end position="174"/>
    </location>
</feature>
<keyword evidence="4" id="KW-0328">Glycosyltransferase</keyword>
<dbReference type="Proteomes" id="UP000242957">
    <property type="component" value="Unassembled WGS sequence"/>
</dbReference>
<sequence>MKLVLSVEPVRFPLTGIGRYTYELARRLQHNPDISDLKLFSGARFLSELPVPTDKSGSGYGLKRTIQKSALAIEVYRLLMPLFRARAMRGHEDYLYHGPNFFIPPFPGRTVATFHDLSPFTWPDCHPPQRLRYLQKELQKTLTRADALITDSEYTRHELSKYFSWPLDRIHAVPLASSEDFHPRSHESLQAPLARYGLKPGGYSLFVGTIEPRKNIETLLNAYSRLPIGIRQRWPLLLTGYQGWQNEPVHDRITQAQREGWARYLGYVPGEDLPLLYSGTRLFVFPSLYEGFGLPVLEAMSSGVPVICSNSSSLPEVAGPAALMCEPLDVDALTGLLLKGLQDEDWRATAIPQGLAHAASFSWQHCAFQTVKVYQKVLEGQ</sequence>
<organism evidence="4 5">
    <name type="scientific">Pseudomonas jinjuensis</name>
    <dbReference type="NCBI Taxonomy" id="198616"/>
    <lineage>
        <taxon>Bacteria</taxon>
        <taxon>Pseudomonadati</taxon>
        <taxon>Pseudomonadota</taxon>
        <taxon>Gammaproteobacteria</taxon>
        <taxon>Pseudomonadales</taxon>
        <taxon>Pseudomonadaceae</taxon>
        <taxon>Pseudomonas</taxon>
    </lineage>
</organism>
<keyword evidence="5" id="KW-1185">Reference proteome</keyword>
<protein>
    <submittedName>
        <fullName evidence="4">Alpha-1,3-rhamnosyl/mannosyltransferase</fullName>
    </submittedName>
</protein>
<dbReference type="STRING" id="198616.SAMN05216193_11270"/>
<evidence type="ECO:0000313" key="4">
    <source>
        <dbReference type="EMBL" id="SDO51743.1"/>
    </source>
</evidence>
<feature type="domain" description="Glycosyl transferase family 1" evidence="2">
    <location>
        <begin position="203"/>
        <end position="350"/>
    </location>
</feature>
<dbReference type="RefSeq" id="WP_084311703.1">
    <property type="nucleotide sequence ID" value="NZ_FNIJ01000012.1"/>
</dbReference>
<name>A0A1H0K7H7_9PSED</name>
<dbReference type="AlphaFoldDB" id="A0A1H0K7H7"/>
<dbReference type="FunFam" id="3.40.50.2000:FF:000119">
    <property type="entry name" value="Glycosyl transferase group 1"/>
    <property type="match status" value="1"/>
</dbReference>
<dbReference type="InterPro" id="IPR028098">
    <property type="entry name" value="Glyco_trans_4-like_N"/>
</dbReference>
<evidence type="ECO:0000259" key="2">
    <source>
        <dbReference type="Pfam" id="PF00534"/>
    </source>
</evidence>
<keyword evidence="1 4" id="KW-0808">Transferase</keyword>